<keyword evidence="2 5" id="KW-0808">Transferase</keyword>
<keyword evidence="3" id="KW-0325">Glycoprotein</keyword>
<accession>A0A3Q9FQ70</accession>
<keyword evidence="1" id="KW-0328">Glycosyltransferase</keyword>
<dbReference type="KEGG" id="fll:EI427_08295"/>
<dbReference type="RefSeq" id="WP_126613537.1">
    <property type="nucleotide sequence ID" value="NZ_CP034562.1"/>
</dbReference>
<name>A0A3Q9FQ70_9BACT</name>
<dbReference type="Pfam" id="PF04577">
    <property type="entry name" value="Glyco_transf_61"/>
    <property type="match status" value="1"/>
</dbReference>
<reference evidence="5 6" key="1">
    <citation type="submission" date="2018-12" db="EMBL/GenBank/DDBJ databases">
        <title>Flammeovirga pectinis sp. nov., isolated from the gut of the Korean scallop, Patinopecten yessoensis.</title>
        <authorList>
            <person name="Bae J.-W."/>
            <person name="Jeong Y.-S."/>
            <person name="Kang W."/>
        </authorList>
    </citation>
    <scope>NUCLEOTIDE SEQUENCE [LARGE SCALE GENOMIC DNA]</scope>
    <source>
        <strain evidence="5 6">L12M1</strain>
    </source>
</reference>
<evidence type="ECO:0000256" key="2">
    <source>
        <dbReference type="ARBA" id="ARBA00022679"/>
    </source>
</evidence>
<sequence>MIIRYKEYNSIRTDAKNLKESDKSLFENAKTALIKPSHLLFEKNTNIFLDLIVSNNSFKKNQSYCQINKISFKKRVLKNFFFLKKTNVIKKGVWCIDNWSYGYFHWFTDVIPRLIMANEVDDSYPILLPNSLAKFTFVEESLSIINQKAIFYDSTINNNVEDLLITSHTAHTGNYNKVIIEKVRDLFTINFNTKIAPFRKVFISREKAPRRKISNESAVQEVLLKNEIEIHYFEDYSLQKQIQIIVETSVLIGLHGAGLTNMLFMKKGGTVLEFRNHTDSKNNCYFSLASELDINYYYQLTEGTSKNTYDANVFIDLKNLQVTLNQIQSKY</sequence>
<gene>
    <name evidence="5" type="ORF">EI427_08295</name>
</gene>
<dbReference type="InterPro" id="IPR049625">
    <property type="entry name" value="Glyco_transf_61_cat"/>
</dbReference>
<evidence type="ECO:0000313" key="5">
    <source>
        <dbReference type="EMBL" id="AZQ62236.1"/>
    </source>
</evidence>
<feature type="domain" description="Glycosyltransferase 61 catalytic" evidence="4">
    <location>
        <begin position="103"/>
        <end position="271"/>
    </location>
</feature>
<evidence type="ECO:0000259" key="4">
    <source>
        <dbReference type="Pfam" id="PF04577"/>
    </source>
</evidence>
<proteinExistence type="predicted"/>
<organism evidence="5 6">
    <name type="scientific">Flammeovirga pectinis</name>
    <dbReference type="NCBI Taxonomy" id="2494373"/>
    <lineage>
        <taxon>Bacteria</taxon>
        <taxon>Pseudomonadati</taxon>
        <taxon>Bacteroidota</taxon>
        <taxon>Cytophagia</taxon>
        <taxon>Cytophagales</taxon>
        <taxon>Flammeovirgaceae</taxon>
        <taxon>Flammeovirga</taxon>
    </lineage>
</organism>
<protein>
    <submittedName>
        <fullName evidence="5">Glycosyltransferase family 61 protein</fullName>
    </submittedName>
</protein>
<dbReference type="InterPro" id="IPR007657">
    <property type="entry name" value="Glycosyltransferase_61"/>
</dbReference>
<dbReference type="PANTHER" id="PTHR20961">
    <property type="entry name" value="GLYCOSYLTRANSFERASE"/>
    <property type="match status" value="1"/>
</dbReference>
<dbReference type="PANTHER" id="PTHR20961:SF124">
    <property type="entry name" value="GLYCOSYLTRANSFERASE"/>
    <property type="match status" value="1"/>
</dbReference>
<evidence type="ECO:0000256" key="3">
    <source>
        <dbReference type="ARBA" id="ARBA00023180"/>
    </source>
</evidence>
<dbReference type="EMBL" id="CP034562">
    <property type="protein sequence ID" value="AZQ62236.1"/>
    <property type="molecule type" value="Genomic_DNA"/>
</dbReference>
<dbReference type="AlphaFoldDB" id="A0A3Q9FQ70"/>
<dbReference type="Proteomes" id="UP000267268">
    <property type="component" value="Chromosome 1"/>
</dbReference>
<dbReference type="OrthoDB" id="1156086at2"/>
<evidence type="ECO:0000256" key="1">
    <source>
        <dbReference type="ARBA" id="ARBA00022676"/>
    </source>
</evidence>
<dbReference type="GO" id="GO:0016757">
    <property type="term" value="F:glycosyltransferase activity"/>
    <property type="evidence" value="ECO:0007669"/>
    <property type="project" value="UniProtKB-KW"/>
</dbReference>
<evidence type="ECO:0000313" key="6">
    <source>
        <dbReference type="Proteomes" id="UP000267268"/>
    </source>
</evidence>
<keyword evidence="6" id="KW-1185">Reference proteome</keyword>